<keyword evidence="2" id="KW-1185">Reference proteome</keyword>
<gene>
    <name evidence="1" type="ORF">A4W93_01635</name>
</gene>
<evidence type="ECO:0000313" key="2">
    <source>
        <dbReference type="Proteomes" id="UP000193427"/>
    </source>
</evidence>
<protein>
    <submittedName>
        <fullName evidence="1">Uncharacterized protein</fullName>
    </submittedName>
</protein>
<dbReference type="STRING" id="946333.A4W93_01635"/>
<dbReference type="RefSeq" id="WP_085748962.1">
    <property type="nucleotide sequence ID" value="NZ_BSPR01000012.1"/>
</dbReference>
<dbReference type="EMBL" id="CP015118">
    <property type="protein sequence ID" value="ARN18722.1"/>
    <property type="molecule type" value="Genomic_DNA"/>
</dbReference>
<evidence type="ECO:0000313" key="1">
    <source>
        <dbReference type="EMBL" id="ARN18722.1"/>
    </source>
</evidence>
<dbReference type="Proteomes" id="UP000193427">
    <property type="component" value="Chromosome"/>
</dbReference>
<name>A0A1W6L380_9BURK</name>
<proteinExistence type="predicted"/>
<dbReference type="KEGG" id="rgu:A4W93_01635"/>
<dbReference type="PROSITE" id="PS51257">
    <property type="entry name" value="PROKAR_LIPOPROTEIN"/>
    <property type="match status" value="1"/>
</dbReference>
<dbReference type="OrthoDB" id="8641552at2"/>
<reference evidence="1 2" key="1">
    <citation type="submission" date="2016-04" db="EMBL/GenBank/DDBJ databases">
        <title>Complete genome sequence of natural rubber-degrading, novel Gram-negative bacterium, Rhizobacter gummiphilus strain NS21.</title>
        <authorList>
            <person name="Tabata M."/>
            <person name="Kasai D."/>
            <person name="Fukuda M."/>
        </authorList>
    </citation>
    <scope>NUCLEOTIDE SEQUENCE [LARGE SCALE GENOMIC DNA]</scope>
    <source>
        <strain evidence="1 2">NS21</strain>
    </source>
</reference>
<organism evidence="1 2">
    <name type="scientific">Piscinibacter gummiphilus</name>
    <dbReference type="NCBI Taxonomy" id="946333"/>
    <lineage>
        <taxon>Bacteria</taxon>
        <taxon>Pseudomonadati</taxon>
        <taxon>Pseudomonadota</taxon>
        <taxon>Betaproteobacteria</taxon>
        <taxon>Burkholderiales</taxon>
        <taxon>Sphaerotilaceae</taxon>
        <taxon>Piscinibacter</taxon>
    </lineage>
</organism>
<sequence>MLPKRHLLLAIAALPVLLACAGTPDPAVAPADDTAFMAWLRNLTDRLKADPYAKPLPMKGKFENDAFLTRLHDAYRKRTSREAFATWFNGQYPGFLYEGSVITEQLPR</sequence>
<accession>A0A1W6L380</accession>
<dbReference type="AlphaFoldDB" id="A0A1W6L380"/>